<accession>A0A1I7DTL7</accession>
<evidence type="ECO:0000313" key="2">
    <source>
        <dbReference type="Proteomes" id="UP000183371"/>
    </source>
</evidence>
<reference evidence="2" key="1">
    <citation type="submission" date="2016-10" db="EMBL/GenBank/DDBJ databases">
        <authorList>
            <person name="Varghese N."/>
            <person name="Submissions S."/>
        </authorList>
    </citation>
    <scope>NUCLEOTIDE SEQUENCE [LARGE SCALE GENOMIC DNA]</scope>
    <source>
        <strain evidence="2">DSM 17465</strain>
    </source>
</reference>
<dbReference type="Proteomes" id="UP000183371">
    <property type="component" value="Unassembled WGS sequence"/>
</dbReference>
<name>A0A1I7DTL7_9HYPH</name>
<evidence type="ECO:0000313" key="1">
    <source>
        <dbReference type="EMBL" id="SFU14946.1"/>
    </source>
</evidence>
<keyword evidence="2" id="KW-1185">Reference proteome</keyword>
<proteinExistence type="predicted"/>
<organism evidence="1 2">
    <name type="scientific">Pseudovibrio denitrificans</name>
    <dbReference type="NCBI Taxonomy" id="258256"/>
    <lineage>
        <taxon>Bacteria</taxon>
        <taxon>Pseudomonadati</taxon>
        <taxon>Pseudomonadota</taxon>
        <taxon>Alphaproteobacteria</taxon>
        <taxon>Hyphomicrobiales</taxon>
        <taxon>Stappiaceae</taxon>
        <taxon>Pseudovibrio</taxon>
    </lineage>
</organism>
<gene>
    <name evidence="1" type="ORF">SAMN05444141_11095</name>
</gene>
<dbReference type="AlphaFoldDB" id="A0A1I7DTL7"/>
<sequence>MDETGTLPSAGSSRFRFNGFANLASQHDKSAHPEVKRFLTGKEEQRNRIYLRDENHLNGVAKKPGQFPARVEVQLCRQVEAVGVHDLGPCCHEVADELFVVVILSIHFSVSTQD</sequence>
<dbReference type="EMBL" id="FPBD01000010">
    <property type="protein sequence ID" value="SFU14946.1"/>
    <property type="molecule type" value="Genomic_DNA"/>
</dbReference>
<protein>
    <submittedName>
        <fullName evidence="1">Uncharacterized protein</fullName>
    </submittedName>
</protein>